<dbReference type="PANTHER" id="PTHR43664">
    <property type="entry name" value="MONOAMINE OXIDASE-RELATED"/>
    <property type="match status" value="1"/>
</dbReference>
<dbReference type="AlphaFoldDB" id="A0A2D0IMI2"/>
<evidence type="ECO:0000259" key="1">
    <source>
        <dbReference type="Pfam" id="PF01575"/>
    </source>
</evidence>
<dbReference type="Gene3D" id="3.10.129.10">
    <property type="entry name" value="Hotdog Thioesterase"/>
    <property type="match status" value="1"/>
</dbReference>
<accession>A0A2D0IMI2</accession>
<comment type="caution">
    <text evidence="2">The sequence shown here is derived from an EMBL/GenBank/DDBJ whole genome shotgun (WGS) entry which is preliminary data.</text>
</comment>
<reference evidence="2 3" key="1">
    <citation type="journal article" date="2017" name="Nat. Microbiol.">
        <title>Natural product diversity associated with the nematode symbionts Photorhabdus and Xenorhabdus.</title>
        <authorList>
            <person name="Tobias N.J."/>
            <person name="Wolff H."/>
            <person name="Djahanschiri B."/>
            <person name="Grundmann F."/>
            <person name="Kronenwerth M."/>
            <person name="Shi Y.M."/>
            <person name="Simonyi S."/>
            <person name="Grun P."/>
            <person name="Shapiro-Ilan D."/>
            <person name="Pidot S.J."/>
            <person name="Stinear T.P."/>
            <person name="Ebersberger I."/>
            <person name="Bode H.B."/>
        </authorList>
    </citation>
    <scope>NUCLEOTIDE SEQUENCE [LARGE SCALE GENOMIC DNA]</scope>
    <source>
        <strain evidence="2 3">DSM 16342</strain>
    </source>
</reference>
<dbReference type="PANTHER" id="PTHR43664:SF1">
    <property type="entry name" value="BETA-METHYLMALYL-COA DEHYDRATASE"/>
    <property type="match status" value="1"/>
</dbReference>
<protein>
    <submittedName>
        <fullName evidence="2">Dehydratase</fullName>
    </submittedName>
</protein>
<name>A0A2D0IMI2_XENBU</name>
<dbReference type="InterPro" id="IPR052342">
    <property type="entry name" value="MCH/BMMD"/>
</dbReference>
<feature type="domain" description="MaoC-like" evidence="1">
    <location>
        <begin position="30"/>
        <end position="86"/>
    </location>
</feature>
<proteinExistence type="predicted"/>
<dbReference type="Proteomes" id="UP000225833">
    <property type="component" value="Unassembled WGS sequence"/>
</dbReference>
<organism evidence="2 3">
    <name type="scientific">Xenorhabdus budapestensis</name>
    <dbReference type="NCBI Taxonomy" id="290110"/>
    <lineage>
        <taxon>Bacteria</taxon>
        <taxon>Pseudomonadati</taxon>
        <taxon>Pseudomonadota</taxon>
        <taxon>Gammaproteobacteria</taxon>
        <taxon>Enterobacterales</taxon>
        <taxon>Morganellaceae</taxon>
        <taxon>Xenorhabdus</taxon>
    </lineage>
</organism>
<dbReference type="SUPFAM" id="SSF54637">
    <property type="entry name" value="Thioesterase/thiol ester dehydrase-isomerase"/>
    <property type="match status" value="1"/>
</dbReference>
<dbReference type="InterPro" id="IPR029069">
    <property type="entry name" value="HotDog_dom_sf"/>
</dbReference>
<dbReference type="CDD" id="cd03451">
    <property type="entry name" value="FkbR2"/>
    <property type="match status" value="1"/>
</dbReference>
<dbReference type="InterPro" id="IPR002539">
    <property type="entry name" value="MaoC-like_dom"/>
</dbReference>
<gene>
    <name evidence="2" type="ORF">Xbud_03667</name>
</gene>
<evidence type="ECO:0000313" key="3">
    <source>
        <dbReference type="Proteomes" id="UP000225833"/>
    </source>
</evidence>
<evidence type="ECO:0000313" key="2">
    <source>
        <dbReference type="EMBL" id="PHM23039.1"/>
    </source>
</evidence>
<dbReference type="Pfam" id="PF01575">
    <property type="entry name" value="MaoC_dehydratas"/>
    <property type="match status" value="1"/>
</dbReference>
<sequence length="94" mass="10940">MENKPLSILEAIGPQRYRESHGLYFDDFNIGDVYEHKPGRTVTEVDNIWQSLINMNTHPLHIDNEYAKKTEFGQTLVSSLVTFSINWGVKPRQY</sequence>
<dbReference type="EMBL" id="NIBS01000045">
    <property type="protein sequence ID" value="PHM23039.1"/>
    <property type="molecule type" value="Genomic_DNA"/>
</dbReference>